<keyword evidence="1" id="KW-0472">Membrane</keyword>
<organism evidence="2 3">
    <name type="scientific">Sphingobacterium nematocida</name>
    <dbReference type="NCBI Taxonomy" id="1513896"/>
    <lineage>
        <taxon>Bacteria</taxon>
        <taxon>Pseudomonadati</taxon>
        <taxon>Bacteroidota</taxon>
        <taxon>Sphingobacteriia</taxon>
        <taxon>Sphingobacteriales</taxon>
        <taxon>Sphingobacteriaceae</taxon>
        <taxon>Sphingobacterium</taxon>
    </lineage>
</organism>
<accession>A0A1T5GIE6</accession>
<dbReference type="OrthoDB" id="1148595at2"/>
<dbReference type="STRING" id="1513896.SAMN05660841_04095"/>
<keyword evidence="1" id="KW-1133">Transmembrane helix</keyword>
<keyword evidence="3" id="KW-1185">Reference proteome</keyword>
<protein>
    <submittedName>
        <fullName evidence="2">Uncharacterized protein</fullName>
    </submittedName>
</protein>
<evidence type="ECO:0000256" key="1">
    <source>
        <dbReference type="SAM" id="Phobius"/>
    </source>
</evidence>
<dbReference type="Proteomes" id="UP000190150">
    <property type="component" value="Unassembled WGS sequence"/>
</dbReference>
<feature type="transmembrane region" description="Helical" evidence="1">
    <location>
        <begin position="236"/>
        <end position="253"/>
    </location>
</feature>
<keyword evidence="1" id="KW-0812">Transmembrane</keyword>
<proteinExistence type="predicted"/>
<dbReference type="RefSeq" id="WP_079645733.1">
    <property type="nucleotide sequence ID" value="NZ_FUZF01000026.1"/>
</dbReference>
<gene>
    <name evidence="2" type="ORF">SAMN05660841_04095</name>
</gene>
<reference evidence="3" key="1">
    <citation type="submission" date="2017-02" db="EMBL/GenBank/DDBJ databases">
        <authorList>
            <person name="Varghese N."/>
            <person name="Submissions S."/>
        </authorList>
    </citation>
    <scope>NUCLEOTIDE SEQUENCE [LARGE SCALE GENOMIC DNA]</scope>
    <source>
        <strain evidence="3">DSM 24091</strain>
    </source>
</reference>
<evidence type="ECO:0000313" key="3">
    <source>
        <dbReference type="Proteomes" id="UP000190150"/>
    </source>
</evidence>
<dbReference type="EMBL" id="FUZF01000026">
    <property type="protein sequence ID" value="SKC08110.1"/>
    <property type="molecule type" value="Genomic_DNA"/>
</dbReference>
<sequence length="258" mass="30641">MHLFYTIPTDSFVPLSHDKAYLFVHYDKIANFLSLHMNRKYRHMLAKPIKNNYDIEWYSPYNNLKPNERSSVSEHSNEKYWEFYNELESKIKQLSRANDENARDWMSLLNKVFSPENNILFTNGTDICIVWGWKFENNQIVRPDLLMSTNDQLEVSNQDVDELTNFSDQSKIESEANSGEKVSNKEEDKLVEEEFFWRDESEVQEQVIIDPTDKETMPAEAKPSFLEFLKYFASKYWWLLIVLLALLAFILLYKSLTI</sequence>
<dbReference type="AlphaFoldDB" id="A0A1T5GIE6"/>
<name>A0A1T5GIE6_9SPHI</name>
<evidence type="ECO:0000313" key="2">
    <source>
        <dbReference type="EMBL" id="SKC08110.1"/>
    </source>
</evidence>